<comment type="caution">
    <text evidence="2">The sequence shown here is derived from an EMBL/GenBank/DDBJ whole genome shotgun (WGS) entry which is preliminary data.</text>
</comment>
<sequence>MDWLKSLPVACDEFTATDSAKKKRTVQVIEESVPEVGDARQGLRLTVDGTAAGDPATLTLDLAAVRVGDSALTVTGGGLDGGARDSVRQGASDGTERLQDVLAGRTPAPTPETLD</sequence>
<name>A0ABP9CLC8_9ACTN</name>
<gene>
    <name evidence="2" type="ORF">GCM10023220_50020</name>
</gene>
<feature type="region of interest" description="Disordered" evidence="1">
    <location>
        <begin position="74"/>
        <end position="115"/>
    </location>
</feature>
<accession>A0ABP9CLC8</accession>
<dbReference type="EMBL" id="BAABIG010000054">
    <property type="protein sequence ID" value="GAA4812694.1"/>
    <property type="molecule type" value="Genomic_DNA"/>
</dbReference>
<dbReference type="Proteomes" id="UP001501265">
    <property type="component" value="Unassembled WGS sequence"/>
</dbReference>
<proteinExistence type="predicted"/>
<keyword evidence="3" id="KW-1185">Reference proteome</keyword>
<evidence type="ECO:0000313" key="2">
    <source>
        <dbReference type="EMBL" id="GAA4812694.1"/>
    </source>
</evidence>
<protein>
    <submittedName>
        <fullName evidence="2">Uncharacterized protein</fullName>
    </submittedName>
</protein>
<reference evidence="3" key="1">
    <citation type="journal article" date="2019" name="Int. J. Syst. Evol. Microbiol.">
        <title>The Global Catalogue of Microorganisms (GCM) 10K type strain sequencing project: providing services to taxonomists for standard genome sequencing and annotation.</title>
        <authorList>
            <consortium name="The Broad Institute Genomics Platform"/>
            <consortium name="The Broad Institute Genome Sequencing Center for Infectious Disease"/>
            <person name="Wu L."/>
            <person name="Ma J."/>
        </authorList>
    </citation>
    <scope>NUCLEOTIDE SEQUENCE [LARGE SCALE GENOMIC DNA]</scope>
    <source>
        <strain evidence="3">JCM 18081</strain>
    </source>
</reference>
<evidence type="ECO:0000256" key="1">
    <source>
        <dbReference type="SAM" id="MobiDB-lite"/>
    </source>
</evidence>
<organism evidence="2 3">
    <name type="scientific">Streptomyces ziwulingensis</name>
    <dbReference type="NCBI Taxonomy" id="1045501"/>
    <lineage>
        <taxon>Bacteria</taxon>
        <taxon>Bacillati</taxon>
        <taxon>Actinomycetota</taxon>
        <taxon>Actinomycetes</taxon>
        <taxon>Kitasatosporales</taxon>
        <taxon>Streptomycetaceae</taxon>
        <taxon>Streptomyces</taxon>
    </lineage>
</organism>
<evidence type="ECO:0000313" key="3">
    <source>
        <dbReference type="Proteomes" id="UP001501265"/>
    </source>
</evidence>